<dbReference type="SUPFAM" id="SSF55136">
    <property type="entry name" value="Probable bacterial effector-binding domain"/>
    <property type="match status" value="1"/>
</dbReference>
<dbReference type="SUPFAM" id="SSF46689">
    <property type="entry name" value="Homeodomain-like"/>
    <property type="match status" value="2"/>
</dbReference>
<keyword evidence="1" id="KW-0805">Transcription regulation</keyword>
<evidence type="ECO:0000256" key="2">
    <source>
        <dbReference type="ARBA" id="ARBA00023125"/>
    </source>
</evidence>
<gene>
    <name evidence="5" type="ORF">CIAN88_10375</name>
</gene>
<keyword evidence="3" id="KW-0804">Transcription</keyword>
<sequence length="292" mass="33967">MEWLRKLSDAIAYIEQNLDAEISYEEAARIACCSPYYFQRMFSYVAGISLSDYIRRRRMSQAAFDLQRCDARVLDVALKYGYTSPTAFNRAFQKVHGIPPTAAKNIGETLHAYPPIQFSVNITGGSPMAYHIAEKRELRFAGIRIRLCEEMEENHKIVPHFWKETMQSPQYTELCQLSDAGTNAIFGISVYEDPDHIFYYIAVATSKKIPSRFHELRIPAATWAVFENKGNFKENVQDIFRRFYTEWLLFSGYEYARLPDIEAYPMQTQAPYDNQCDVWIAIQKEEEKKYGI</sequence>
<evidence type="ECO:0000256" key="3">
    <source>
        <dbReference type="ARBA" id="ARBA00023163"/>
    </source>
</evidence>
<dbReference type="PANTHER" id="PTHR47504">
    <property type="entry name" value="RIGHT ORIGIN-BINDING PROTEIN"/>
    <property type="match status" value="1"/>
</dbReference>
<evidence type="ECO:0000259" key="4">
    <source>
        <dbReference type="PROSITE" id="PS01124"/>
    </source>
</evidence>
<dbReference type="InterPro" id="IPR050959">
    <property type="entry name" value="MarA-like"/>
</dbReference>
<dbReference type="PROSITE" id="PS00041">
    <property type="entry name" value="HTH_ARAC_FAMILY_1"/>
    <property type="match status" value="1"/>
</dbReference>
<dbReference type="GO" id="GO:0003700">
    <property type="term" value="F:DNA-binding transcription factor activity"/>
    <property type="evidence" value="ECO:0007669"/>
    <property type="project" value="InterPro"/>
</dbReference>
<comment type="caution">
    <text evidence="5">The sequence shown here is derived from an EMBL/GenBank/DDBJ whole genome shotgun (WGS) entry which is preliminary data.</text>
</comment>
<evidence type="ECO:0000313" key="6">
    <source>
        <dbReference type="Proteomes" id="UP000030008"/>
    </source>
</evidence>
<protein>
    <submittedName>
        <fullName evidence="5">AraC family transcriptional regulator</fullName>
    </submittedName>
</protein>
<dbReference type="SMART" id="SM00871">
    <property type="entry name" value="AraC_E_bind"/>
    <property type="match status" value="1"/>
</dbReference>
<dbReference type="AlphaFoldDB" id="A0A099I5A2"/>
<evidence type="ECO:0000256" key="1">
    <source>
        <dbReference type="ARBA" id="ARBA00023015"/>
    </source>
</evidence>
<name>A0A099I5A2_CLOIN</name>
<dbReference type="PANTHER" id="PTHR47504:SF5">
    <property type="entry name" value="RIGHT ORIGIN-BINDING PROTEIN"/>
    <property type="match status" value="1"/>
</dbReference>
<dbReference type="GO" id="GO:0043565">
    <property type="term" value="F:sequence-specific DNA binding"/>
    <property type="evidence" value="ECO:0007669"/>
    <property type="project" value="InterPro"/>
</dbReference>
<dbReference type="EMBL" id="JQIF01000044">
    <property type="protein sequence ID" value="KGJ53144.1"/>
    <property type="molecule type" value="Genomic_DNA"/>
</dbReference>
<dbReference type="Pfam" id="PF12833">
    <property type="entry name" value="HTH_18"/>
    <property type="match status" value="1"/>
</dbReference>
<accession>A0A099I5A2</accession>
<keyword evidence="2" id="KW-0238">DNA-binding</keyword>
<dbReference type="InterPro" id="IPR009057">
    <property type="entry name" value="Homeodomain-like_sf"/>
</dbReference>
<dbReference type="Gene3D" id="1.10.10.60">
    <property type="entry name" value="Homeodomain-like"/>
    <property type="match status" value="2"/>
</dbReference>
<proteinExistence type="predicted"/>
<dbReference type="Proteomes" id="UP000030008">
    <property type="component" value="Unassembled WGS sequence"/>
</dbReference>
<organism evidence="5 6">
    <name type="scientific">Clostridium innocuum</name>
    <dbReference type="NCBI Taxonomy" id="1522"/>
    <lineage>
        <taxon>Bacteria</taxon>
        <taxon>Bacillati</taxon>
        <taxon>Bacillota</taxon>
        <taxon>Clostridia</taxon>
        <taxon>Eubacteriales</taxon>
        <taxon>Clostridiaceae</taxon>
        <taxon>Clostridium</taxon>
    </lineage>
</organism>
<reference evidence="5 6" key="1">
    <citation type="submission" date="2014-08" db="EMBL/GenBank/DDBJ databases">
        <title>Clostridium innocuum, an unnegligible vancomycin-resistant pathogen causing extra-intestinal infections.</title>
        <authorList>
            <person name="Feng Y."/>
            <person name="Chiu C.-H."/>
        </authorList>
    </citation>
    <scope>NUCLEOTIDE SEQUENCE [LARGE SCALE GENOMIC DNA]</scope>
    <source>
        <strain evidence="5 6">AN88</strain>
    </source>
</reference>
<dbReference type="InterPro" id="IPR018062">
    <property type="entry name" value="HTH_AraC-typ_CS"/>
</dbReference>
<dbReference type="Pfam" id="PF14526">
    <property type="entry name" value="Cass2"/>
    <property type="match status" value="1"/>
</dbReference>
<dbReference type="InterPro" id="IPR010499">
    <property type="entry name" value="AraC_E-bd"/>
</dbReference>
<dbReference type="InterPro" id="IPR029441">
    <property type="entry name" value="Cass2"/>
</dbReference>
<feature type="domain" description="HTH araC/xylS-type" evidence="4">
    <location>
        <begin position="8"/>
        <end position="106"/>
    </location>
</feature>
<dbReference type="PROSITE" id="PS01124">
    <property type="entry name" value="HTH_ARAC_FAMILY_2"/>
    <property type="match status" value="1"/>
</dbReference>
<dbReference type="InterPro" id="IPR011256">
    <property type="entry name" value="Reg_factor_effector_dom_sf"/>
</dbReference>
<dbReference type="SMART" id="SM00342">
    <property type="entry name" value="HTH_ARAC"/>
    <property type="match status" value="1"/>
</dbReference>
<dbReference type="Gene3D" id="3.20.80.10">
    <property type="entry name" value="Regulatory factor, effector binding domain"/>
    <property type="match status" value="1"/>
</dbReference>
<dbReference type="RefSeq" id="WP_044905341.1">
    <property type="nucleotide sequence ID" value="NZ_JQIF01000044.1"/>
</dbReference>
<dbReference type="InterPro" id="IPR018060">
    <property type="entry name" value="HTH_AraC"/>
</dbReference>
<evidence type="ECO:0000313" key="5">
    <source>
        <dbReference type="EMBL" id="KGJ53144.1"/>
    </source>
</evidence>